<dbReference type="Gene3D" id="2.40.128.270">
    <property type="match status" value="1"/>
</dbReference>
<evidence type="ECO:0000256" key="1">
    <source>
        <dbReference type="SAM" id="Phobius"/>
    </source>
</evidence>
<keyword evidence="1" id="KW-0812">Transmembrane</keyword>
<feature type="domain" description="DUF306" evidence="2">
    <location>
        <begin position="64"/>
        <end position="151"/>
    </location>
</feature>
<proteinExistence type="predicted"/>
<keyword evidence="1" id="KW-1133">Transmembrane helix</keyword>
<dbReference type="InterPro" id="IPR038670">
    <property type="entry name" value="HslJ-like_sf"/>
</dbReference>
<sequence>MDFAPRRCHRRRESFEMFVGNVVMISVVRAAAAAATLAALASCGPQQPAPGDEGKGFEGGIPFGTYTVVGFGKEAVPTRDATIRLTKNAFSGNGPCNTYTGVNAATLPAFQVSNMTWTDNPCGHKGFEGRFLNAITQANEIEWAGGVLKVKSPLGWITAERTGD</sequence>
<organism evidence="3 4">
    <name type="scientific">Paracoccus contaminans</name>
    <dbReference type="NCBI Taxonomy" id="1945662"/>
    <lineage>
        <taxon>Bacteria</taxon>
        <taxon>Pseudomonadati</taxon>
        <taxon>Pseudomonadota</taxon>
        <taxon>Alphaproteobacteria</taxon>
        <taxon>Rhodobacterales</taxon>
        <taxon>Paracoccaceae</taxon>
        <taxon>Paracoccus</taxon>
    </lineage>
</organism>
<protein>
    <recommendedName>
        <fullName evidence="2">DUF306 domain-containing protein</fullName>
    </recommendedName>
</protein>
<evidence type="ECO:0000313" key="4">
    <source>
        <dbReference type="Proteomes" id="UP000193017"/>
    </source>
</evidence>
<feature type="transmembrane region" description="Helical" evidence="1">
    <location>
        <begin position="21"/>
        <end position="41"/>
    </location>
</feature>
<evidence type="ECO:0000313" key="3">
    <source>
        <dbReference type="EMBL" id="ARJ69698.1"/>
    </source>
</evidence>
<dbReference type="Pfam" id="PF03724">
    <property type="entry name" value="META"/>
    <property type="match status" value="1"/>
</dbReference>
<keyword evidence="4" id="KW-1185">Reference proteome</keyword>
<dbReference type="STRING" id="1945662.B0A89_08755"/>
<dbReference type="EMBL" id="CP020612">
    <property type="protein sequence ID" value="ARJ69698.1"/>
    <property type="molecule type" value="Genomic_DNA"/>
</dbReference>
<evidence type="ECO:0000259" key="2">
    <source>
        <dbReference type="Pfam" id="PF03724"/>
    </source>
</evidence>
<reference evidence="3 4" key="1">
    <citation type="submission" date="2017-03" db="EMBL/GenBank/DDBJ databases">
        <title>Genome sequence of Paracoccus contaminans isolated from a water microcosm.</title>
        <authorList>
            <person name="Aurass P."/>
            <person name="Karste S."/>
            <person name="Trost E."/>
            <person name="Glaeser S.P."/>
            <person name="Kaempfer P."/>
            <person name="Flieger A."/>
        </authorList>
    </citation>
    <scope>NUCLEOTIDE SEQUENCE [LARGE SCALE GENOMIC DNA]</scope>
    <source>
        <strain evidence="4">RKI 16-01929T\LMG 29738T\CCM 8701T\CIP 111112T</strain>
    </source>
</reference>
<dbReference type="OrthoDB" id="7777568at2"/>
<dbReference type="KEGG" id="pcon:B0A89_08755"/>
<dbReference type="AlphaFoldDB" id="A0A1W6CXW5"/>
<dbReference type="InterPro" id="IPR005184">
    <property type="entry name" value="DUF306_Meta_HslJ"/>
</dbReference>
<accession>A0A1W6CXW5</accession>
<name>A0A1W6CXW5_9RHOB</name>
<keyword evidence="1" id="KW-0472">Membrane</keyword>
<dbReference type="Proteomes" id="UP000193017">
    <property type="component" value="Chromosome"/>
</dbReference>
<gene>
    <name evidence="3" type="ORF">B0A89_08755</name>
</gene>